<dbReference type="Proteomes" id="UP000447434">
    <property type="component" value="Chromosome 20"/>
</dbReference>
<dbReference type="InterPro" id="IPR045239">
    <property type="entry name" value="bHLH95_bHLH"/>
</dbReference>
<dbReference type="Pfam" id="PF00010">
    <property type="entry name" value="HLH"/>
    <property type="match status" value="1"/>
</dbReference>
<dbReference type="PROSITE" id="PS50888">
    <property type="entry name" value="BHLH"/>
    <property type="match status" value="1"/>
</dbReference>
<comment type="subcellular location">
    <subcellularLocation>
        <location evidence="1">Nucleus</location>
    </subcellularLocation>
</comment>
<keyword evidence="5" id="KW-0539">Nucleus</keyword>
<evidence type="ECO:0000256" key="5">
    <source>
        <dbReference type="ARBA" id="ARBA00023242"/>
    </source>
</evidence>
<evidence type="ECO:0000313" key="7">
    <source>
        <dbReference type="Proteomes" id="UP000447434"/>
    </source>
</evidence>
<dbReference type="Gene3D" id="4.10.280.10">
    <property type="entry name" value="Helix-loop-helix DNA-binding domain"/>
    <property type="match status" value="1"/>
</dbReference>
<organism evidence="6 7">
    <name type="scientific">Lupinus albus</name>
    <name type="common">White lupine</name>
    <name type="synonym">Lupinus termis</name>
    <dbReference type="NCBI Taxonomy" id="3870"/>
    <lineage>
        <taxon>Eukaryota</taxon>
        <taxon>Viridiplantae</taxon>
        <taxon>Streptophyta</taxon>
        <taxon>Embryophyta</taxon>
        <taxon>Tracheophyta</taxon>
        <taxon>Spermatophyta</taxon>
        <taxon>Magnoliopsida</taxon>
        <taxon>eudicotyledons</taxon>
        <taxon>Gunneridae</taxon>
        <taxon>Pentapetalae</taxon>
        <taxon>rosids</taxon>
        <taxon>fabids</taxon>
        <taxon>Fabales</taxon>
        <taxon>Fabaceae</taxon>
        <taxon>Papilionoideae</taxon>
        <taxon>50 kb inversion clade</taxon>
        <taxon>genistoids sensu lato</taxon>
        <taxon>core genistoids</taxon>
        <taxon>Genisteae</taxon>
        <taxon>Lupinus</taxon>
    </lineage>
</organism>
<dbReference type="InterPro" id="IPR011598">
    <property type="entry name" value="bHLH_dom"/>
</dbReference>
<dbReference type="GO" id="GO:0003700">
    <property type="term" value="F:DNA-binding transcription factor activity"/>
    <property type="evidence" value="ECO:0007669"/>
    <property type="project" value="InterPro"/>
</dbReference>
<keyword evidence="2" id="KW-0805">Transcription regulation</keyword>
<evidence type="ECO:0000256" key="3">
    <source>
        <dbReference type="ARBA" id="ARBA00023125"/>
    </source>
</evidence>
<keyword evidence="7" id="KW-1185">Reference proteome</keyword>
<dbReference type="InterPro" id="IPR036638">
    <property type="entry name" value="HLH_DNA-bd_sf"/>
</dbReference>
<dbReference type="PANTHER" id="PTHR46772:SF8">
    <property type="entry name" value="TRANSCRIPTION FACTOR BHLH95"/>
    <property type="match status" value="1"/>
</dbReference>
<sequence length="255" mass="28973">MSMENQDQHEIRFSCENHQLSFSNSTCSKESNEKLEIKPYKKEEGGYIGKTLEKEGMSRIKRERRQKTRNLFSTLHALLPQLPSKVNQKTIVNEAINYIKSLEQTVQKLEKQKQERLHSIYRKASLIDDHGSSNNLSCEMVMGNPSNSTLASIPHQPVNVKTLSSPNVVLNICENEAQFFVYTSKKLDLLTSIASVLEKFKIEVMYANIWSKDDKHGVMILASQKNMVPSHQFPKTISLGEVYKQAAAEINALVS</sequence>
<evidence type="ECO:0000256" key="4">
    <source>
        <dbReference type="ARBA" id="ARBA00023163"/>
    </source>
</evidence>
<protein>
    <submittedName>
        <fullName evidence="6">Putative transcription factor bHLH family</fullName>
    </submittedName>
</protein>
<dbReference type="SMART" id="SM00353">
    <property type="entry name" value="HLH"/>
    <property type="match status" value="1"/>
</dbReference>
<dbReference type="GO" id="GO:0046983">
    <property type="term" value="F:protein dimerization activity"/>
    <property type="evidence" value="ECO:0007669"/>
    <property type="project" value="InterPro"/>
</dbReference>
<dbReference type="OrthoDB" id="690068at2759"/>
<evidence type="ECO:0000313" key="6">
    <source>
        <dbReference type="EMBL" id="KAE9590501.1"/>
    </source>
</evidence>
<dbReference type="AlphaFoldDB" id="A0A6A5N168"/>
<accession>A0A6A5N168</accession>
<dbReference type="GO" id="GO:0003677">
    <property type="term" value="F:DNA binding"/>
    <property type="evidence" value="ECO:0007669"/>
    <property type="project" value="UniProtKB-KW"/>
</dbReference>
<dbReference type="CDD" id="cd11393">
    <property type="entry name" value="bHLH_AtbHLH_like"/>
    <property type="match status" value="1"/>
</dbReference>
<dbReference type="GO" id="GO:0005634">
    <property type="term" value="C:nucleus"/>
    <property type="evidence" value="ECO:0007669"/>
    <property type="project" value="UniProtKB-SubCell"/>
</dbReference>
<dbReference type="SUPFAM" id="SSF47459">
    <property type="entry name" value="HLH, helix-loop-helix DNA-binding domain"/>
    <property type="match status" value="1"/>
</dbReference>
<evidence type="ECO:0000256" key="1">
    <source>
        <dbReference type="ARBA" id="ARBA00004123"/>
    </source>
</evidence>
<gene>
    <name evidence="6" type="ORF">Lalb_Chr20g0108391</name>
</gene>
<evidence type="ECO:0000256" key="2">
    <source>
        <dbReference type="ARBA" id="ARBA00023015"/>
    </source>
</evidence>
<dbReference type="InterPro" id="IPR044278">
    <property type="entry name" value="BHLH95-like"/>
</dbReference>
<name>A0A6A5N168_LUPAL</name>
<dbReference type="EMBL" id="WOCE01000020">
    <property type="protein sequence ID" value="KAE9590501.1"/>
    <property type="molecule type" value="Genomic_DNA"/>
</dbReference>
<dbReference type="GO" id="GO:0009960">
    <property type="term" value="P:endosperm development"/>
    <property type="evidence" value="ECO:0007669"/>
    <property type="project" value="InterPro"/>
</dbReference>
<keyword evidence="3" id="KW-0238">DNA-binding</keyword>
<comment type="caution">
    <text evidence="6">The sequence shown here is derived from an EMBL/GenBank/DDBJ whole genome shotgun (WGS) entry which is preliminary data.</text>
</comment>
<dbReference type="PANTHER" id="PTHR46772">
    <property type="entry name" value="BHLH DOMAIN-CONTAINING PROTEIN"/>
    <property type="match status" value="1"/>
</dbReference>
<keyword evidence="4" id="KW-0804">Transcription</keyword>
<reference evidence="7" key="1">
    <citation type="journal article" date="2020" name="Nat. Commun.">
        <title>Genome sequence of the cluster root forming white lupin.</title>
        <authorList>
            <person name="Hufnagel B."/>
            <person name="Marques A."/>
            <person name="Soriano A."/>
            <person name="Marques L."/>
            <person name="Divol F."/>
            <person name="Doumas P."/>
            <person name="Sallet E."/>
            <person name="Mancinotti D."/>
            <person name="Carrere S."/>
            <person name="Marande W."/>
            <person name="Arribat S."/>
            <person name="Keller J."/>
            <person name="Huneau C."/>
            <person name="Blein T."/>
            <person name="Aime D."/>
            <person name="Laguerre M."/>
            <person name="Taylor J."/>
            <person name="Schubert V."/>
            <person name="Nelson M."/>
            <person name="Geu-Flores F."/>
            <person name="Crespi M."/>
            <person name="Gallardo-Guerrero K."/>
            <person name="Delaux P.-M."/>
            <person name="Salse J."/>
            <person name="Berges H."/>
            <person name="Guyot R."/>
            <person name="Gouzy J."/>
            <person name="Peret B."/>
        </authorList>
    </citation>
    <scope>NUCLEOTIDE SEQUENCE [LARGE SCALE GENOMIC DNA]</scope>
    <source>
        <strain evidence="7">cv. Amiga</strain>
    </source>
</reference>
<proteinExistence type="predicted"/>